<comment type="subunit">
    <text evidence="3">Homodimer. Interacts with LigD.</text>
</comment>
<evidence type="ECO:0000259" key="5">
    <source>
        <dbReference type="SMART" id="SM00559"/>
    </source>
</evidence>
<evidence type="ECO:0000256" key="4">
    <source>
        <dbReference type="SAM" id="MobiDB-lite"/>
    </source>
</evidence>
<dbReference type="SUPFAM" id="SSF100939">
    <property type="entry name" value="SPOC domain-like"/>
    <property type="match status" value="1"/>
</dbReference>
<keyword evidence="1 3" id="KW-0238">DNA-binding</keyword>
<dbReference type="EMBL" id="RBED01000137">
    <property type="protein sequence ID" value="RNL49832.1"/>
    <property type="molecule type" value="Genomic_DNA"/>
</dbReference>
<dbReference type="PIRSF" id="PIRSF006493">
    <property type="entry name" value="Prok_Ku"/>
    <property type="match status" value="1"/>
</dbReference>
<dbReference type="InterPro" id="IPR016194">
    <property type="entry name" value="SPOC-like_C_dom_sf"/>
</dbReference>
<dbReference type="NCBIfam" id="TIGR02772">
    <property type="entry name" value="Ku_bact"/>
    <property type="match status" value="1"/>
</dbReference>
<evidence type="ECO:0000313" key="7">
    <source>
        <dbReference type="Proteomes" id="UP000273807"/>
    </source>
</evidence>
<keyword evidence="7" id="KW-1185">Reference proteome</keyword>
<dbReference type="SMART" id="SM00559">
    <property type="entry name" value="Ku78"/>
    <property type="match status" value="1"/>
</dbReference>
<keyword evidence="3" id="KW-0234">DNA repair</keyword>
<gene>
    <name evidence="3" type="primary">ku</name>
    <name evidence="6" type="ORF">D7003_16960</name>
</gene>
<dbReference type="CDD" id="cd00789">
    <property type="entry name" value="KU_like"/>
    <property type="match status" value="1"/>
</dbReference>
<evidence type="ECO:0000256" key="2">
    <source>
        <dbReference type="ARBA" id="ARBA00023172"/>
    </source>
</evidence>
<dbReference type="Pfam" id="PF02735">
    <property type="entry name" value="Ku"/>
    <property type="match status" value="1"/>
</dbReference>
<feature type="domain" description="Ku" evidence="5">
    <location>
        <begin position="52"/>
        <end position="179"/>
    </location>
</feature>
<dbReference type="PANTHER" id="PTHR41251">
    <property type="entry name" value="NON-HOMOLOGOUS END JOINING PROTEIN KU"/>
    <property type="match status" value="1"/>
</dbReference>
<sequence length="333" mass="36088">MRAIWKGAIAFGLVNVPVKVYGATEDHDISLHQVHNADGGRIRYQRRCEVCSNIVDYEDIDKAYEEDGRTVVLRREELKSVPAENSREIEVVQFVPAEQLDPIMFEKSYYLEPDAKSPKAYVLLRRALEDTDRVAIVQFALREKTRLGALRVRGEVMMLQSLLWADEVREASFPALETSLRISAQEREMSAALVESMASDFEPGQFTDDYQTQLRQLIEAKLDKGESLVTEETFGAAAADDGAGEVIDLMEALKRSLERKRGAAAGAGTAAPADKPPAKSATRPAARPSSGSAAKATPKAAARTTAGASTKTSSKAAAKTSAKAAGKATRKGA</sequence>
<evidence type="ECO:0000256" key="1">
    <source>
        <dbReference type="ARBA" id="ARBA00023125"/>
    </source>
</evidence>
<dbReference type="HAMAP" id="MF_01875">
    <property type="entry name" value="Prokaryotic_Ku"/>
    <property type="match status" value="1"/>
</dbReference>
<evidence type="ECO:0000256" key="3">
    <source>
        <dbReference type="HAMAP-Rule" id="MF_01875"/>
    </source>
</evidence>
<dbReference type="InterPro" id="IPR009187">
    <property type="entry name" value="Prok_Ku"/>
</dbReference>
<dbReference type="GO" id="GO:0003690">
    <property type="term" value="F:double-stranded DNA binding"/>
    <property type="evidence" value="ECO:0007669"/>
    <property type="project" value="UniProtKB-UniRule"/>
</dbReference>
<organism evidence="6 7">
    <name type="scientific">Arthrobacter oryzae</name>
    <dbReference type="NCBI Taxonomy" id="409290"/>
    <lineage>
        <taxon>Bacteria</taxon>
        <taxon>Bacillati</taxon>
        <taxon>Actinomycetota</taxon>
        <taxon>Actinomycetes</taxon>
        <taxon>Micrococcales</taxon>
        <taxon>Micrococcaceae</taxon>
        <taxon>Arthrobacter</taxon>
    </lineage>
</organism>
<dbReference type="OrthoDB" id="9795084at2"/>
<accession>A0A3N0BMT2</accession>
<evidence type="ECO:0000313" key="6">
    <source>
        <dbReference type="EMBL" id="RNL49832.1"/>
    </source>
</evidence>
<name>A0A3N0BMT2_9MICC</name>
<feature type="region of interest" description="Disordered" evidence="4">
    <location>
        <begin position="260"/>
        <end position="333"/>
    </location>
</feature>
<dbReference type="RefSeq" id="WP_123256605.1">
    <property type="nucleotide sequence ID" value="NZ_RBED01000137.1"/>
</dbReference>
<dbReference type="FunFam" id="2.40.290.10:FF:000004">
    <property type="entry name" value="Non-homologous end joining protein Ku"/>
    <property type="match status" value="1"/>
</dbReference>
<keyword evidence="2 3" id="KW-0233">DNA recombination</keyword>
<comment type="caution">
    <text evidence="6">The sequence shown here is derived from an EMBL/GenBank/DDBJ whole genome shotgun (WGS) entry which is preliminary data.</text>
</comment>
<dbReference type="GO" id="GO:0006303">
    <property type="term" value="P:double-strand break repair via nonhomologous end joining"/>
    <property type="evidence" value="ECO:0007669"/>
    <property type="project" value="UniProtKB-UniRule"/>
</dbReference>
<dbReference type="InterPro" id="IPR006164">
    <property type="entry name" value="DNA_bd_Ku70/Ku80"/>
</dbReference>
<dbReference type="AlphaFoldDB" id="A0A3N0BMT2"/>
<dbReference type="PANTHER" id="PTHR41251:SF1">
    <property type="entry name" value="NON-HOMOLOGOUS END JOINING PROTEIN KU"/>
    <property type="match status" value="1"/>
</dbReference>
<dbReference type="Gene3D" id="2.40.290.10">
    <property type="match status" value="1"/>
</dbReference>
<feature type="compositionally biased region" description="Low complexity" evidence="4">
    <location>
        <begin position="263"/>
        <end position="327"/>
    </location>
</feature>
<comment type="function">
    <text evidence="3">With LigD forms a non-homologous end joining (NHEJ) DNA repair enzyme, which repairs dsDNA breaks with reduced fidelity. Binds linear dsDNA with 5'- and 3'- overhangs but not closed circular dsDNA nor ssDNA. Recruits and stimulates the ligase activity of LigD.</text>
</comment>
<comment type="similarity">
    <text evidence="3">Belongs to the prokaryotic Ku family.</text>
</comment>
<proteinExistence type="inferred from homology"/>
<reference evidence="6 7" key="1">
    <citation type="submission" date="2018-10" db="EMBL/GenBank/DDBJ databases">
        <title>Genome sequencing of Arthrobacter oryzae TNB02.</title>
        <authorList>
            <person name="Cho Y.-J."/>
            <person name="Cho A."/>
            <person name="Kim O.-S."/>
        </authorList>
    </citation>
    <scope>NUCLEOTIDE SEQUENCE [LARGE SCALE GENOMIC DNA]</scope>
    <source>
        <strain evidence="6 7">TNB02</strain>
    </source>
</reference>
<dbReference type="GO" id="GO:0006310">
    <property type="term" value="P:DNA recombination"/>
    <property type="evidence" value="ECO:0007669"/>
    <property type="project" value="UniProtKB-KW"/>
</dbReference>
<protein>
    <recommendedName>
        <fullName evidence="3">Non-homologous end joining protein Ku</fullName>
    </recommendedName>
</protein>
<keyword evidence="3" id="KW-0227">DNA damage</keyword>
<dbReference type="Proteomes" id="UP000273807">
    <property type="component" value="Unassembled WGS sequence"/>
</dbReference>